<reference evidence="1" key="1">
    <citation type="journal article" date="2014" name="Front. Microbiol.">
        <title>High frequency of phylogenetically diverse reductive dehalogenase-homologous genes in deep subseafloor sedimentary metagenomes.</title>
        <authorList>
            <person name="Kawai M."/>
            <person name="Futagami T."/>
            <person name="Toyoda A."/>
            <person name="Takaki Y."/>
            <person name="Nishi S."/>
            <person name="Hori S."/>
            <person name="Arai W."/>
            <person name="Tsubouchi T."/>
            <person name="Morono Y."/>
            <person name="Uchiyama I."/>
            <person name="Ito T."/>
            <person name="Fujiyama A."/>
            <person name="Inagaki F."/>
            <person name="Takami H."/>
        </authorList>
    </citation>
    <scope>NUCLEOTIDE SEQUENCE</scope>
    <source>
        <strain evidence="1">Expedition CK06-06</strain>
    </source>
</reference>
<name>X1L0I1_9ZZZZ</name>
<gene>
    <name evidence="1" type="ORF">S03H2_61988</name>
</gene>
<dbReference type="AlphaFoldDB" id="X1L0I1"/>
<feature type="non-terminal residue" evidence="1">
    <location>
        <position position="37"/>
    </location>
</feature>
<protein>
    <submittedName>
        <fullName evidence="1">Uncharacterized protein</fullName>
    </submittedName>
</protein>
<dbReference type="EMBL" id="BARU01040057">
    <property type="protein sequence ID" value="GAH87698.1"/>
    <property type="molecule type" value="Genomic_DNA"/>
</dbReference>
<sequence>MPNLEEVEQATRKQICKWYRFLPSPRDSEEITVMNRI</sequence>
<evidence type="ECO:0000313" key="1">
    <source>
        <dbReference type="EMBL" id="GAH87698.1"/>
    </source>
</evidence>
<comment type="caution">
    <text evidence="1">The sequence shown here is derived from an EMBL/GenBank/DDBJ whole genome shotgun (WGS) entry which is preliminary data.</text>
</comment>
<organism evidence="1">
    <name type="scientific">marine sediment metagenome</name>
    <dbReference type="NCBI Taxonomy" id="412755"/>
    <lineage>
        <taxon>unclassified sequences</taxon>
        <taxon>metagenomes</taxon>
        <taxon>ecological metagenomes</taxon>
    </lineage>
</organism>
<proteinExistence type="predicted"/>
<accession>X1L0I1</accession>